<organism evidence="1 2">
    <name type="scientific">Aspergillus melleus</name>
    <dbReference type="NCBI Taxonomy" id="138277"/>
    <lineage>
        <taxon>Eukaryota</taxon>
        <taxon>Fungi</taxon>
        <taxon>Dikarya</taxon>
        <taxon>Ascomycota</taxon>
        <taxon>Pezizomycotina</taxon>
        <taxon>Eurotiomycetes</taxon>
        <taxon>Eurotiomycetidae</taxon>
        <taxon>Eurotiales</taxon>
        <taxon>Aspergillaceae</taxon>
        <taxon>Aspergillus</taxon>
        <taxon>Aspergillus subgen. Circumdati</taxon>
    </lineage>
</organism>
<accession>A0ACC3AVP9</accession>
<sequence length="842" mass="95719">MADTTSHDTIGASTLATPLFMPSSPPGPNHDLLGSPERSQTPASEHPADESRLQNRPSPGSSRASSPDRALRELEARLAEYTVDFSQFPSGQQDFDEDLPDEPRLPHEEDRLSDVAGPEDFTANLERYLMGEDDTDIFEHKEVEKNQFSKPQKDREEQEVEQFAPEEEVKQQTQPPTQPQDEKHVQEEQQQQQQQHHSSQLHQPAIEDEPELGEYSEFGPPVDMSTPSHLLRRPSGLAKDVTHLANIEEDPDDDLGTAATPSVRKQRTPSLKGGKDTDGGLRRQIADLQRAVRDRDEQLERNHRRVLEAASAGEQIKHLQAELQRKTSLLDELHTKRGDETLLREQIQLLQKQNDERESFLQRSSISSSELSALQKQIGDMHKEMQNRNSSTELESERLETITHLRQQLTMTQEQVKKRDSALDETLEKLQELTTVKEQQLRENNTMVDGLRAQIDDQVLEIERLEADLERANQAYHTLEDRISSLETKNRPLEEKNSTLEADLSRAQSQMTAQENALKAMAADLPVETGGNTYTEILELIKDLGQPTTTRPADVLMKEKGPIDPELELLREEITKLHAELKDASSVRKAMEMQATRSQEQTTEAHTLINSIESENTRLSRRAEDLKSNLDKANRELAQVKDAHSEALGTIQRLQEEKKKQQPSPPPSPPVQRQKESALEETHQAQLKSLQTAHATAISTLRTSHADSTRKLRDLLSAAEKRESNLQADLQSLRTSRSNQGKDLQSLRAEIERLESVIAVKDETAAAVDQRIARSVEKREKEWERRVDLLLKERERMSRALMWSWGEKEVKEPKEPPLDEQGRRKQGYKYKYAQKSGSAKKV</sequence>
<name>A0ACC3AVP9_9EURO</name>
<dbReference type="EMBL" id="JAOPJF010000056">
    <property type="protein sequence ID" value="KAK1141948.1"/>
    <property type="molecule type" value="Genomic_DNA"/>
</dbReference>
<protein>
    <submittedName>
        <fullName evidence="1">Uncharacterized protein</fullName>
    </submittedName>
</protein>
<gene>
    <name evidence="1" type="ORF">N8T08_008271</name>
</gene>
<reference evidence="1 2" key="1">
    <citation type="journal article" date="2023" name="ACS Omega">
        <title>Identification of the Neoaspergillic Acid Biosynthesis Gene Cluster by Establishing an In Vitro CRISPR-Ribonucleoprotein Genetic System in Aspergillus melleus.</title>
        <authorList>
            <person name="Yuan B."/>
            <person name="Grau M.F."/>
            <person name="Murata R.M."/>
            <person name="Torok T."/>
            <person name="Venkateswaran K."/>
            <person name="Stajich J.E."/>
            <person name="Wang C.C.C."/>
        </authorList>
    </citation>
    <scope>NUCLEOTIDE SEQUENCE [LARGE SCALE GENOMIC DNA]</scope>
    <source>
        <strain evidence="1 2">IMV 1140</strain>
    </source>
</reference>
<evidence type="ECO:0000313" key="2">
    <source>
        <dbReference type="Proteomes" id="UP001177260"/>
    </source>
</evidence>
<keyword evidence="2" id="KW-1185">Reference proteome</keyword>
<evidence type="ECO:0000313" key="1">
    <source>
        <dbReference type="EMBL" id="KAK1141948.1"/>
    </source>
</evidence>
<comment type="caution">
    <text evidence="1">The sequence shown here is derived from an EMBL/GenBank/DDBJ whole genome shotgun (WGS) entry which is preliminary data.</text>
</comment>
<proteinExistence type="predicted"/>
<dbReference type="Proteomes" id="UP001177260">
    <property type="component" value="Unassembled WGS sequence"/>
</dbReference>